<feature type="region of interest" description="Disordered" evidence="2">
    <location>
        <begin position="563"/>
        <end position="591"/>
    </location>
</feature>
<sequence>MDIWVVAAAAGAGYVAQHWKNLLRSRHDLLESSPGSPSFARNDSLTRMHQVLDKNCSSPVETPRTKLDECAAERLAFHDPEVACTSSLADERLGMLCDSDNFHLNSGLPCDKELQGDQGGSICGNINELGYESSLPPSTAELAFSYGTSRKKSNLRSRRKIGHLIKPLNSLESCLMAQLYKEHGDVEDHIFSSNSSPWTPTARPFVVTDGSKIISRASSNSINAPRSAGHHKQQDKFSQMNTVFGVPQLPSVGSMELLRKDKVKDQSGRFNDSIGMNNERHSSLQGSSHRVLLFCLGISVGMISSFWKNRKEMDKLNELLRQSENLVQDLHEELEMKELITVKELATEDCGSQDAHNDSSNNGALLAPSPKGKMDKSSTNYDEDCQSQRTEEESRSKIEAELEAELERLELSMNSSKLEGKLAELHEWVYRNNLSTSQGRGKLALEVGTEGQRKKNPMLEFRVRILKLFHKLDPDFVTDLAKGELRTELFNRQAGGQPYADQDGSGTSTHHPANYAVSSRELTLRLHEVLQSQLEDRVKELEMALQNSERKVRYMEAELVSSWRDSSNSEGGSSSTHGSPVTKVEQRTADQPMTINLRGDALDAYNEAYNVFTRLNSKEEDVAVASGVMDINHQENSRSRERNFDWIENDRMNDESDDEMEKLLIRHIVEKAKKGSPAVLNVQRALFSLDDNEH</sequence>
<feature type="compositionally biased region" description="Polar residues" evidence="2">
    <location>
        <begin position="504"/>
        <end position="513"/>
    </location>
</feature>
<proteinExistence type="predicted"/>
<feature type="region of interest" description="Disordered" evidence="2">
    <location>
        <begin position="492"/>
        <end position="513"/>
    </location>
</feature>
<dbReference type="EMBL" id="CP133614">
    <property type="protein sequence ID" value="WMV21710.1"/>
    <property type="molecule type" value="Genomic_DNA"/>
</dbReference>
<protein>
    <submittedName>
        <fullName evidence="3">Uncharacterized protein</fullName>
    </submittedName>
</protein>
<feature type="compositionally biased region" description="Low complexity" evidence="2">
    <location>
        <begin position="563"/>
        <end position="579"/>
    </location>
</feature>
<dbReference type="Proteomes" id="UP001234989">
    <property type="component" value="Chromosome 3"/>
</dbReference>
<feature type="region of interest" description="Disordered" evidence="2">
    <location>
        <begin position="350"/>
        <end position="397"/>
    </location>
</feature>
<keyword evidence="1" id="KW-0175">Coiled coil</keyword>
<reference evidence="3" key="1">
    <citation type="submission" date="2023-08" db="EMBL/GenBank/DDBJ databases">
        <title>A de novo genome assembly of Solanum verrucosum Schlechtendal, a Mexican diploid species geographically isolated from the other diploid A-genome species in potato relatives.</title>
        <authorList>
            <person name="Hosaka K."/>
        </authorList>
    </citation>
    <scope>NUCLEOTIDE SEQUENCE</scope>
    <source>
        <tissue evidence="3">Young leaves</tissue>
    </source>
</reference>
<dbReference type="GO" id="GO:0008356">
    <property type="term" value="P:asymmetric cell division"/>
    <property type="evidence" value="ECO:0007669"/>
    <property type="project" value="InterPro"/>
</dbReference>
<dbReference type="AlphaFoldDB" id="A0AAF0QG87"/>
<accession>A0AAF0QG87</accession>
<name>A0AAF0QG87_SOLVR</name>
<dbReference type="InterPro" id="IPR040348">
    <property type="entry name" value="POLAR-like"/>
</dbReference>
<evidence type="ECO:0000313" key="4">
    <source>
        <dbReference type="Proteomes" id="UP001234989"/>
    </source>
</evidence>
<evidence type="ECO:0000313" key="3">
    <source>
        <dbReference type="EMBL" id="WMV21710.1"/>
    </source>
</evidence>
<dbReference type="PANTHER" id="PTHR33476">
    <property type="entry name" value="EMB|CAB62613.1"/>
    <property type="match status" value="1"/>
</dbReference>
<feature type="coiled-coil region" evidence="1">
    <location>
        <begin position="524"/>
        <end position="558"/>
    </location>
</feature>
<dbReference type="PANTHER" id="PTHR33476:SF7">
    <property type="entry name" value="EMB|CAB62613.1"/>
    <property type="match status" value="1"/>
</dbReference>
<keyword evidence="4" id="KW-1185">Reference proteome</keyword>
<feature type="coiled-coil region" evidence="1">
    <location>
        <begin position="309"/>
        <end position="340"/>
    </location>
</feature>
<evidence type="ECO:0000256" key="1">
    <source>
        <dbReference type="SAM" id="Coils"/>
    </source>
</evidence>
<gene>
    <name evidence="3" type="ORF">MTR67_015095</name>
</gene>
<evidence type="ECO:0000256" key="2">
    <source>
        <dbReference type="SAM" id="MobiDB-lite"/>
    </source>
</evidence>
<organism evidence="3 4">
    <name type="scientific">Solanum verrucosum</name>
    <dbReference type="NCBI Taxonomy" id="315347"/>
    <lineage>
        <taxon>Eukaryota</taxon>
        <taxon>Viridiplantae</taxon>
        <taxon>Streptophyta</taxon>
        <taxon>Embryophyta</taxon>
        <taxon>Tracheophyta</taxon>
        <taxon>Spermatophyta</taxon>
        <taxon>Magnoliopsida</taxon>
        <taxon>eudicotyledons</taxon>
        <taxon>Gunneridae</taxon>
        <taxon>Pentapetalae</taxon>
        <taxon>asterids</taxon>
        <taxon>lamiids</taxon>
        <taxon>Solanales</taxon>
        <taxon>Solanaceae</taxon>
        <taxon>Solanoideae</taxon>
        <taxon>Solaneae</taxon>
        <taxon>Solanum</taxon>
    </lineage>
</organism>